<dbReference type="Gene3D" id="2.40.50.140">
    <property type="entry name" value="Nucleic acid-binding proteins"/>
    <property type="match status" value="1"/>
</dbReference>
<dbReference type="PROSITE" id="PS51687">
    <property type="entry name" value="SAM_MT_RNA_M5U"/>
    <property type="match status" value="1"/>
</dbReference>
<organism evidence="6 7">
    <name type="scientific">Allokutzneria oryzae</name>
    <dbReference type="NCBI Taxonomy" id="1378989"/>
    <lineage>
        <taxon>Bacteria</taxon>
        <taxon>Bacillati</taxon>
        <taxon>Actinomycetota</taxon>
        <taxon>Actinomycetes</taxon>
        <taxon>Pseudonocardiales</taxon>
        <taxon>Pseudonocardiaceae</taxon>
        <taxon>Allokutzneria</taxon>
    </lineage>
</organism>
<evidence type="ECO:0000256" key="2">
    <source>
        <dbReference type="ARBA" id="ARBA00022679"/>
    </source>
</evidence>
<dbReference type="PROSITE" id="PS01231">
    <property type="entry name" value="TRMA_2"/>
    <property type="match status" value="1"/>
</dbReference>
<evidence type="ECO:0000259" key="5">
    <source>
        <dbReference type="PROSITE" id="PS50926"/>
    </source>
</evidence>
<name>A0ABV5ZTA6_9PSEU</name>
<dbReference type="CDD" id="cd02440">
    <property type="entry name" value="AdoMet_MTases"/>
    <property type="match status" value="1"/>
</dbReference>
<feature type="active site" description="Nucleophile" evidence="4">
    <location>
        <position position="362"/>
    </location>
</feature>
<keyword evidence="7" id="KW-1185">Reference proteome</keyword>
<feature type="binding site" evidence="4">
    <location>
        <position position="289"/>
    </location>
    <ligand>
        <name>S-adenosyl-L-methionine</name>
        <dbReference type="ChEBI" id="CHEBI:59789"/>
    </ligand>
</feature>
<dbReference type="PROSITE" id="PS50926">
    <property type="entry name" value="TRAM"/>
    <property type="match status" value="1"/>
</dbReference>
<feature type="binding site" evidence="4">
    <location>
        <position position="265"/>
    </location>
    <ligand>
        <name>S-adenosyl-L-methionine</name>
        <dbReference type="ChEBI" id="CHEBI:59789"/>
    </ligand>
</feature>
<dbReference type="PANTHER" id="PTHR11061">
    <property type="entry name" value="RNA M5U METHYLTRANSFERASE"/>
    <property type="match status" value="1"/>
</dbReference>
<dbReference type="SUPFAM" id="SSF50249">
    <property type="entry name" value="Nucleic acid-binding proteins"/>
    <property type="match status" value="1"/>
</dbReference>
<reference evidence="6 7" key="1">
    <citation type="submission" date="2024-09" db="EMBL/GenBank/DDBJ databases">
        <authorList>
            <person name="Sun Q."/>
            <person name="Mori K."/>
        </authorList>
    </citation>
    <scope>NUCLEOTIDE SEQUENCE [LARGE SCALE GENOMIC DNA]</scope>
    <source>
        <strain evidence="6 7">TBRC 7907</strain>
    </source>
</reference>
<dbReference type="Gene3D" id="3.40.50.150">
    <property type="entry name" value="Vaccinia Virus protein VP39"/>
    <property type="match status" value="2"/>
</dbReference>
<evidence type="ECO:0000256" key="1">
    <source>
        <dbReference type="ARBA" id="ARBA00022603"/>
    </source>
</evidence>
<dbReference type="Pfam" id="PF05958">
    <property type="entry name" value="tRNA_U5-meth_tr"/>
    <property type="match status" value="1"/>
</dbReference>
<dbReference type="Proteomes" id="UP001589693">
    <property type="component" value="Unassembled WGS sequence"/>
</dbReference>
<keyword evidence="2 4" id="KW-0808">Transferase</keyword>
<dbReference type="InterPro" id="IPR012340">
    <property type="entry name" value="NA-bd_OB-fold"/>
</dbReference>
<comment type="caution">
    <text evidence="6">The sequence shown here is derived from an EMBL/GenBank/DDBJ whole genome shotgun (WGS) entry which is preliminary data.</text>
</comment>
<gene>
    <name evidence="6" type="ORF">ACFFQA_05075</name>
</gene>
<dbReference type="RefSeq" id="WP_377850437.1">
    <property type="nucleotide sequence ID" value="NZ_JBHLZU010000004.1"/>
</dbReference>
<dbReference type="InterPro" id="IPR030391">
    <property type="entry name" value="MeTrfase_TrmA_CS"/>
</dbReference>
<dbReference type="EMBL" id="JBHLZU010000004">
    <property type="protein sequence ID" value="MFB9903304.1"/>
    <property type="molecule type" value="Genomic_DNA"/>
</dbReference>
<protein>
    <submittedName>
        <fullName evidence="6">Class I SAM-dependent RNA methyltransferase</fullName>
        <ecNumber evidence="6">2.1.1.-</ecNumber>
    </submittedName>
</protein>
<comment type="similarity">
    <text evidence="4">Belongs to the class I-like SAM-binding methyltransferase superfamily. RNA M5U methyltransferase family.</text>
</comment>
<feature type="domain" description="TRAM" evidence="5">
    <location>
        <begin position="9"/>
        <end position="68"/>
    </location>
</feature>
<sequence>MTTRTDHKPDWTGRRIELEVGAVAHGGHCVARHDNRVLFVRHALPGEVVVAEVTEDKGGSFCRADAVEVLKPSEDRVEPPCPAAVPGGCGGCDFQHARPEAQRSLKASVVREQLKRLAGLDWDVEVEELAESPLGWRTRVRLAVDREGRAGLRGQRSHRVIPIDDCPIASPGALPEVLRQRWKPGAEVQVTRDGDGELHVTEWVRNQRPRFAVGSGTATEHAGGRDWQVDASGFWQVHPAAADTLVSVVAEFADAAPGATAWDLYGGVGLFASALAEQVGPSGSVTVVESSARAVESGRRSLADMPQVNFVTGLVEKVLGSSEMDGQWPDAVVLDPPRKGAGRAVVDAVCDVSPRRVVHIACDPAALARDVADFAANGYRLAALRAFDAFPMTHHIECVALFTD</sequence>
<dbReference type="Pfam" id="PF01938">
    <property type="entry name" value="TRAM"/>
    <property type="match status" value="1"/>
</dbReference>
<dbReference type="PANTHER" id="PTHR11061:SF30">
    <property type="entry name" value="TRNA (URACIL(54)-C(5))-METHYLTRANSFERASE"/>
    <property type="match status" value="1"/>
</dbReference>
<accession>A0ABV5ZTA6</accession>
<dbReference type="GO" id="GO:0008168">
    <property type="term" value="F:methyltransferase activity"/>
    <property type="evidence" value="ECO:0007669"/>
    <property type="project" value="UniProtKB-KW"/>
</dbReference>
<dbReference type="GO" id="GO:0032259">
    <property type="term" value="P:methylation"/>
    <property type="evidence" value="ECO:0007669"/>
    <property type="project" value="UniProtKB-KW"/>
</dbReference>
<evidence type="ECO:0000256" key="3">
    <source>
        <dbReference type="ARBA" id="ARBA00022691"/>
    </source>
</evidence>
<dbReference type="InterPro" id="IPR002792">
    <property type="entry name" value="TRAM_dom"/>
</dbReference>
<evidence type="ECO:0000313" key="6">
    <source>
        <dbReference type="EMBL" id="MFB9903304.1"/>
    </source>
</evidence>
<keyword evidence="1 4" id="KW-0489">Methyltransferase</keyword>
<dbReference type="SUPFAM" id="SSF53335">
    <property type="entry name" value="S-adenosyl-L-methionine-dependent methyltransferases"/>
    <property type="match status" value="1"/>
</dbReference>
<dbReference type="InterPro" id="IPR029063">
    <property type="entry name" value="SAM-dependent_MTases_sf"/>
</dbReference>
<evidence type="ECO:0000313" key="7">
    <source>
        <dbReference type="Proteomes" id="UP001589693"/>
    </source>
</evidence>
<dbReference type="EC" id="2.1.1.-" evidence="6"/>
<feature type="binding site" evidence="4">
    <location>
        <position position="236"/>
    </location>
    <ligand>
        <name>S-adenosyl-L-methionine</name>
        <dbReference type="ChEBI" id="CHEBI:59789"/>
    </ligand>
</feature>
<keyword evidence="3 4" id="KW-0949">S-adenosyl-L-methionine</keyword>
<evidence type="ECO:0000256" key="4">
    <source>
        <dbReference type="PROSITE-ProRule" id="PRU01024"/>
    </source>
</evidence>
<dbReference type="InterPro" id="IPR010280">
    <property type="entry name" value="U5_MeTrfase_fam"/>
</dbReference>
<proteinExistence type="inferred from homology"/>
<feature type="binding site" evidence="4">
    <location>
        <position position="335"/>
    </location>
    <ligand>
        <name>S-adenosyl-L-methionine</name>
        <dbReference type="ChEBI" id="CHEBI:59789"/>
    </ligand>
</feature>